<dbReference type="EMBL" id="QEQK01000018">
    <property type="protein sequence ID" value="PWN54766.1"/>
    <property type="molecule type" value="Genomic_DNA"/>
</dbReference>
<dbReference type="Gene3D" id="2.102.10.10">
    <property type="entry name" value="Rieske [2Fe-2S] iron-sulphur domain"/>
    <property type="match status" value="1"/>
</dbReference>
<evidence type="ECO:0000313" key="6">
    <source>
        <dbReference type="EMBL" id="PWN54766.1"/>
    </source>
</evidence>
<dbReference type="RefSeq" id="WP_109721452.1">
    <property type="nucleotide sequence ID" value="NZ_QEQK01000018.1"/>
</dbReference>
<feature type="domain" description="Rieske" evidence="5">
    <location>
        <begin position="2"/>
        <end position="107"/>
    </location>
</feature>
<dbReference type="OrthoDB" id="9794779at2"/>
<dbReference type="AlphaFoldDB" id="A0A383XQ62"/>
<dbReference type="Proteomes" id="UP000251800">
    <property type="component" value="Unassembled WGS sequence"/>
</dbReference>
<dbReference type="SUPFAM" id="SSF50022">
    <property type="entry name" value="ISP domain"/>
    <property type="match status" value="1"/>
</dbReference>
<keyword evidence="7" id="KW-1185">Reference proteome</keyword>
<dbReference type="InterPro" id="IPR017941">
    <property type="entry name" value="Rieske_2Fe-2S"/>
</dbReference>
<dbReference type="Pfam" id="PF00355">
    <property type="entry name" value="Rieske"/>
    <property type="match status" value="1"/>
</dbReference>
<accession>A0A383XQ62</accession>
<evidence type="ECO:0000256" key="2">
    <source>
        <dbReference type="ARBA" id="ARBA00022723"/>
    </source>
</evidence>
<protein>
    <submittedName>
        <fullName evidence="6">(2Fe-2S)-binding protein</fullName>
    </submittedName>
</protein>
<dbReference type="PROSITE" id="PS51296">
    <property type="entry name" value="RIESKE"/>
    <property type="match status" value="1"/>
</dbReference>
<dbReference type="InterPro" id="IPR036922">
    <property type="entry name" value="Rieske_2Fe-2S_sf"/>
</dbReference>
<sequence>MRRLCRLAELPDPGSARFELPDHPYGYSLCLVRRDGQVYGYLNSCPHTDSPMDWSPGQFLAGDGRHIQCALHGALFEIESGRCVAGPCRGDRLTSVTVYVDGGVVYLGEDFE</sequence>
<comment type="caution">
    <text evidence="6">The sequence shown here is derived from an EMBL/GenBank/DDBJ whole genome shotgun (WGS) entry which is preliminary data.</text>
</comment>
<gene>
    <name evidence="6" type="ORF">DEH80_15595</name>
</gene>
<dbReference type="PANTHER" id="PTHR40261">
    <property type="match status" value="1"/>
</dbReference>
<dbReference type="CDD" id="cd03467">
    <property type="entry name" value="Rieske"/>
    <property type="match status" value="1"/>
</dbReference>
<keyword evidence="1" id="KW-0001">2Fe-2S</keyword>
<dbReference type="PANTHER" id="PTHR40261:SF1">
    <property type="entry name" value="RIESKE DOMAIN-CONTAINING PROTEIN"/>
    <property type="match status" value="1"/>
</dbReference>
<evidence type="ECO:0000256" key="3">
    <source>
        <dbReference type="ARBA" id="ARBA00023004"/>
    </source>
</evidence>
<reference evidence="6 7" key="1">
    <citation type="submission" date="2018-05" db="EMBL/GenBank/DDBJ databases">
        <title>Abyssibacter profundi OUC007T gen. nov., sp. nov, a marine bacterium isolated from seawater of the Mariana Trench.</title>
        <authorList>
            <person name="Zhou S."/>
        </authorList>
    </citation>
    <scope>NUCLEOTIDE SEQUENCE [LARGE SCALE GENOMIC DNA]</scope>
    <source>
        <strain evidence="6 7">OUC007</strain>
    </source>
</reference>
<proteinExistence type="predicted"/>
<evidence type="ECO:0000313" key="7">
    <source>
        <dbReference type="Proteomes" id="UP000251800"/>
    </source>
</evidence>
<name>A0A383XQ62_9GAMM</name>
<evidence type="ECO:0000259" key="5">
    <source>
        <dbReference type="PROSITE" id="PS51296"/>
    </source>
</evidence>
<evidence type="ECO:0000256" key="1">
    <source>
        <dbReference type="ARBA" id="ARBA00022714"/>
    </source>
</evidence>
<keyword evidence="2" id="KW-0479">Metal-binding</keyword>
<keyword evidence="4" id="KW-0411">Iron-sulfur</keyword>
<evidence type="ECO:0000256" key="4">
    <source>
        <dbReference type="ARBA" id="ARBA00023014"/>
    </source>
</evidence>
<organism evidence="6 7">
    <name type="scientific">Abyssibacter profundi</name>
    <dbReference type="NCBI Taxonomy" id="2182787"/>
    <lineage>
        <taxon>Bacteria</taxon>
        <taxon>Pseudomonadati</taxon>
        <taxon>Pseudomonadota</taxon>
        <taxon>Gammaproteobacteria</taxon>
        <taxon>Chromatiales</taxon>
        <taxon>Oceanococcaceae</taxon>
        <taxon>Abyssibacter</taxon>
    </lineage>
</organism>
<dbReference type="GO" id="GO:0051537">
    <property type="term" value="F:2 iron, 2 sulfur cluster binding"/>
    <property type="evidence" value="ECO:0007669"/>
    <property type="project" value="UniProtKB-KW"/>
</dbReference>
<dbReference type="GO" id="GO:0046872">
    <property type="term" value="F:metal ion binding"/>
    <property type="evidence" value="ECO:0007669"/>
    <property type="project" value="UniProtKB-KW"/>
</dbReference>
<keyword evidence="3" id="KW-0408">Iron</keyword>